<evidence type="ECO:0000256" key="3">
    <source>
        <dbReference type="ARBA" id="ARBA00022692"/>
    </source>
</evidence>
<dbReference type="GO" id="GO:0005886">
    <property type="term" value="C:plasma membrane"/>
    <property type="evidence" value="ECO:0007669"/>
    <property type="project" value="UniProtKB-SubCell"/>
</dbReference>
<protein>
    <submittedName>
        <fullName evidence="9">MFS transporter</fullName>
    </submittedName>
</protein>
<keyword evidence="3 7" id="KW-0812">Transmembrane</keyword>
<dbReference type="InterPro" id="IPR036259">
    <property type="entry name" value="MFS_trans_sf"/>
</dbReference>
<dbReference type="SUPFAM" id="SSF103473">
    <property type="entry name" value="MFS general substrate transporter"/>
    <property type="match status" value="1"/>
</dbReference>
<keyword evidence="10" id="KW-1185">Reference proteome</keyword>
<dbReference type="AlphaFoldDB" id="A0A2U1TBS8"/>
<feature type="transmembrane region" description="Helical" evidence="7">
    <location>
        <begin position="276"/>
        <end position="298"/>
    </location>
</feature>
<reference evidence="10" key="1">
    <citation type="submission" date="2018-04" db="EMBL/GenBank/DDBJ databases">
        <authorList>
            <person name="Liu S."/>
            <person name="Wang Z."/>
            <person name="Li J."/>
        </authorList>
    </citation>
    <scope>NUCLEOTIDE SEQUENCE [LARGE SCALE GENOMIC DNA]</scope>
    <source>
        <strain evidence="10">622</strain>
    </source>
</reference>
<evidence type="ECO:0000256" key="4">
    <source>
        <dbReference type="ARBA" id="ARBA00022989"/>
    </source>
</evidence>
<evidence type="ECO:0000259" key="8">
    <source>
        <dbReference type="PROSITE" id="PS50850"/>
    </source>
</evidence>
<sequence length="457" mass="46624">MTTRTAASRPPRDRRAVGSLAALLAAHSISQTGNVVTAFAIPFYVLALGGSGVEVGIAAFFATIPILIGGPFGGVVVDRVGHRRAAIVADLVSGVAVLAIPVLALTVGLPFWALLALVFAAGLLDTPGQTARRVMLPRLTEQAGVRLEQSVGLLDGSERFARLIGASVAGLLVALVGPIASLFVNAATFAVSALLTWLFVAVVPRDEQAQRPDANDAGSRTSYWADLGEGFRFVAHDPLMRLIVGLVLITNLFDAARSSSLLPLYANDRLGGAAALGLLVAVMGGCALLGNVAFGFVAHRVPRRVTFAVCFALAGGPSSAAFALGAPLPVLVAMTAVSGLAAGAINPILGTVELERVPEHMRGRVFGLINAGAWAGVPFGALIGGIAADTIGLSMAFGIIALAYVIVTLSPLTGGSWRLMERDQRPPSASSRPGDTPDPSAPGPSAPDPPASGPPSP</sequence>
<proteinExistence type="predicted"/>
<feature type="transmembrane region" description="Helical" evidence="7">
    <location>
        <begin position="330"/>
        <end position="352"/>
    </location>
</feature>
<keyword evidence="2" id="KW-1003">Cell membrane</keyword>
<feature type="transmembrane region" description="Helical" evidence="7">
    <location>
        <begin position="186"/>
        <end position="203"/>
    </location>
</feature>
<gene>
    <name evidence="9" type="ORF">DF223_11515</name>
</gene>
<feature type="transmembrane region" description="Helical" evidence="7">
    <location>
        <begin position="305"/>
        <end position="324"/>
    </location>
</feature>
<evidence type="ECO:0000313" key="10">
    <source>
        <dbReference type="Proteomes" id="UP000244962"/>
    </source>
</evidence>
<evidence type="ECO:0000313" key="9">
    <source>
        <dbReference type="EMBL" id="PWC06233.1"/>
    </source>
</evidence>
<feature type="domain" description="Major facilitator superfamily (MFS) profile" evidence="8">
    <location>
        <begin position="14"/>
        <end position="416"/>
    </location>
</feature>
<evidence type="ECO:0000256" key="7">
    <source>
        <dbReference type="SAM" id="Phobius"/>
    </source>
</evidence>
<feature type="region of interest" description="Disordered" evidence="6">
    <location>
        <begin position="418"/>
        <end position="457"/>
    </location>
</feature>
<evidence type="ECO:0000256" key="2">
    <source>
        <dbReference type="ARBA" id="ARBA00022475"/>
    </source>
</evidence>
<evidence type="ECO:0000256" key="1">
    <source>
        <dbReference type="ARBA" id="ARBA00004651"/>
    </source>
</evidence>
<evidence type="ECO:0000256" key="5">
    <source>
        <dbReference type="ARBA" id="ARBA00023136"/>
    </source>
</evidence>
<dbReference type="InterPro" id="IPR020846">
    <property type="entry name" value="MFS_dom"/>
</dbReference>
<evidence type="ECO:0000256" key="6">
    <source>
        <dbReference type="SAM" id="MobiDB-lite"/>
    </source>
</evidence>
<dbReference type="PANTHER" id="PTHR23513:SF6">
    <property type="entry name" value="MAJOR FACILITATOR SUPERFAMILY ASSOCIATED DOMAIN-CONTAINING PROTEIN"/>
    <property type="match status" value="1"/>
</dbReference>
<dbReference type="GO" id="GO:0022857">
    <property type="term" value="F:transmembrane transporter activity"/>
    <property type="evidence" value="ECO:0007669"/>
    <property type="project" value="InterPro"/>
</dbReference>
<dbReference type="PANTHER" id="PTHR23513">
    <property type="entry name" value="INTEGRAL MEMBRANE EFFLUX PROTEIN-RELATED"/>
    <property type="match status" value="1"/>
</dbReference>
<dbReference type="InterPro" id="IPR011701">
    <property type="entry name" value="MFS"/>
</dbReference>
<accession>A0A2U1TBS8</accession>
<dbReference type="CDD" id="cd06173">
    <property type="entry name" value="MFS_MefA_like"/>
    <property type="match status" value="1"/>
</dbReference>
<feature type="transmembrane region" description="Helical" evidence="7">
    <location>
        <begin position="393"/>
        <end position="412"/>
    </location>
</feature>
<keyword evidence="4 7" id="KW-1133">Transmembrane helix</keyword>
<comment type="caution">
    <text evidence="9">The sequence shown here is derived from an EMBL/GenBank/DDBJ whole genome shotgun (WGS) entry which is preliminary data.</text>
</comment>
<organism evidence="9 10">
    <name type="scientific">Mycetocola zhujimingii</name>
    <dbReference type="NCBI Taxonomy" id="2079792"/>
    <lineage>
        <taxon>Bacteria</taxon>
        <taxon>Bacillati</taxon>
        <taxon>Actinomycetota</taxon>
        <taxon>Actinomycetes</taxon>
        <taxon>Micrococcales</taxon>
        <taxon>Microbacteriaceae</taxon>
        <taxon>Mycetocola</taxon>
    </lineage>
</organism>
<dbReference type="EMBL" id="QEFB01000013">
    <property type="protein sequence ID" value="PWC06233.1"/>
    <property type="molecule type" value="Genomic_DNA"/>
</dbReference>
<keyword evidence="5 7" id="KW-0472">Membrane</keyword>
<dbReference type="RefSeq" id="WP_108963273.1">
    <property type="nucleotide sequence ID" value="NZ_QEFB01000013.1"/>
</dbReference>
<name>A0A2U1TBS8_9MICO</name>
<dbReference type="Pfam" id="PF07690">
    <property type="entry name" value="MFS_1"/>
    <property type="match status" value="1"/>
</dbReference>
<feature type="compositionally biased region" description="Pro residues" evidence="6">
    <location>
        <begin position="439"/>
        <end position="457"/>
    </location>
</feature>
<dbReference type="PROSITE" id="PS50850">
    <property type="entry name" value="MFS"/>
    <property type="match status" value="1"/>
</dbReference>
<dbReference type="Gene3D" id="1.20.1250.20">
    <property type="entry name" value="MFS general substrate transporter like domains"/>
    <property type="match status" value="1"/>
</dbReference>
<feature type="transmembrane region" description="Helical" evidence="7">
    <location>
        <begin position="56"/>
        <end position="77"/>
    </location>
</feature>
<dbReference type="Proteomes" id="UP000244962">
    <property type="component" value="Unassembled WGS sequence"/>
</dbReference>
<feature type="transmembrane region" description="Helical" evidence="7">
    <location>
        <begin position="364"/>
        <end position="387"/>
    </location>
</feature>
<feature type="transmembrane region" description="Helical" evidence="7">
    <location>
        <begin position="239"/>
        <end position="256"/>
    </location>
</feature>
<comment type="subcellular location">
    <subcellularLocation>
        <location evidence="1">Cell membrane</location>
        <topology evidence="1">Multi-pass membrane protein</topology>
    </subcellularLocation>
</comment>